<dbReference type="GO" id="GO:0003910">
    <property type="term" value="F:DNA ligase (ATP) activity"/>
    <property type="evidence" value="ECO:0007669"/>
    <property type="project" value="UniProtKB-EC"/>
</dbReference>
<dbReference type="AlphaFoldDB" id="A0AB33YZP2"/>
<dbReference type="SUPFAM" id="SSF50249">
    <property type="entry name" value="Nucleic acid-binding proteins"/>
    <property type="match status" value="1"/>
</dbReference>
<dbReference type="PANTHER" id="PTHR47810:SF1">
    <property type="entry name" value="DNA LIGASE B"/>
    <property type="match status" value="1"/>
</dbReference>
<keyword evidence="3" id="KW-0235">DNA replication</keyword>
<dbReference type="Proteomes" id="UP000015462">
    <property type="component" value="Unassembled WGS sequence"/>
</dbReference>
<name>A0AB33YZP2_9GAMM</name>
<evidence type="ECO:0000256" key="6">
    <source>
        <dbReference type="ARBA" id="ARBA00034003"/>
    </source>
</evidence>
<dbReference type="SUPFAM" id="SSF56091">
    <property type="entry name" value="DNA ligase/mRNA capping enzyme, catalytic domain"/>
    <property type="match status" value="1"/>
</dbReference>
<evidence type="ECO:0000256" key="2">
    <source>
        <dbReference type="ARBA" id="ARBA00022598"/>
    </source>
</evidence>
<keyword evidence="10" id="KW-1185">Reference proteome</keyword>
<feature type="signal peptide" evidence="7">
    <location>
        <begin position="1"/>
        <end position="19"/>
    </location>
</feature>
<comment type="cofactor">
    <cofactor evidence="1">
        <name>a divalent metal cation</name>
        <dbReference type="ChEBI" id="CHEBI:60240"/>
    </cofactor>
</comment>
<dbReference type="EC" id="6.5.1.1" evidence="9"/>
<dbReference type="InterPro" id="IPR029319">
    <property type="entry name" value="DNA_ligase_OB"/>
</dbReference>
<evidence type="ECO:0000313" key="10">
    <source>
        <dbReference type="Proteomes" id="UP000015462"/>
    </source>
</evidence>
<evidence type="ECO:0000259" key="8">
    <source>
        <dbReference type="PROSITE" id="PS50160"/>
    </source>
</evidence>
<dbReference type="Gene3D" id="2.40.50.140">
    <property type="entry name" value="Nucleic acid-binding proteins"/>
    <property type="match status" value="1"/>
</dbReference>
<feature type="chain" id="PRO_5044284184" evidence="7">
    <location>
        <begin position="20"/>
        <end position="275"/>
    </location>
</feature>
<keyword evidence="7" id="KW-0732">Signal</keyword>
<dbReference type="Gene3D" id="3.30.1490.70">
    <property type="match status" value="1"/>
</dbReference>
<keyword evidence="4" id="KW-0227">DNA damage</keyword>
<evidence type="ECO:0000256" key="5">
    <source>
        <dbReference type="ARBA" id="ARBA00023204"/>
    </source>
</evidence>
<comment type="caution">
    <text evidence="9">The sequence shown here is derived from an EMBL/GenBank/DDBJ whole genome shotgun (WGS) entry which is preliminary data.</text>
</comment>
<evidence type="ECO:0000256" key="4">
    <source>
        <dbReference type="ARBA" id="ARBA00022763"/>
    </source>
</evidence>
<proteinExistence type="predicted"/>
<feature type="domain" description="ATP-dependent DNA ligase family profile" evidence="8">
    <location>
        <begin position="124"/>
        <end position="225"/>
    </location>
</feature>
<dbReference type="NCBIfam" id="NF006592">
    <property type="entry name" value="PRK09125.1"/>
    <property type="match status" value="1"/>
</dbReference>
<accession>A0AB33YZP2</accession>
<dbReference type="InterPro" id="IPR050326">
    <property type="entry name" value="NAD_dep_DNA_ligaseB"/>
</dbReference>
<dbReference type="PROSITE" id="PS50160">
    <property type="entry name" value="DNA_LIGASE_A3"/>
    <property type="match status" value="1"/>
</dbReference>
<dbReference type="PROSITE" id="PS00333">
    <property type="entry name" value="DNA_LIGASE_A2"/>
    <property type="match status" value="1"/>
</dbReference>
<evidence type="ECO:0000256" key="3">
    <source>
        <dbReference type="ARBA" id="ARBA00022705"/>
    </source>
</evidence>
<dbReference type="Pfam" id="PF14743">
    <property type="entry name" value="DNA_ligase_OB_2"/>
    <property type="match status" value="1"/>
</dbReference>
<comment type="catalytic activity">
    <reaction evidence="6">
        <text>ATP + (deoxyribonucleotide)n-3'-hydroxyl + 5'-phospho-(deoxyribonucleotide)m = (deoxyribonucleotide)n+m + AMP + diphosphate.</text>
        <dbReference type="EC" id="6.5.1.1"/>
    </reaction>
</comment>
<sequence length="275" mass="31417">MKKRIFFILISLISLPAYAAKPDIFLLKKYHQDIPVTGWLMSEKLDGVRGYWDGNKLISRGGKILSPPAWFTQNYPPFPIDGELWTQRADFENISSIVNSQHAGERWKHITHQIFDVPNQTGNLHKRLQVLQNYLDKNPTPYIQIIQQTTVNNKKQLQRFLHSITANQGEGVVVRDPNQAYQTGRLSSALKLKEYTDTECTVLKVLPGKGQYQGKMGSILCLTSQGKQLTIGSGFSNKDRTDPPLIGSEITFKYYGLTKKGRYRFPVYLRPFNKP</sequence>
<reference evidence="9 10" key="1">
    <citation type="journal article" date="2013" name="Genome Announc.">
        <title>Genome Sequence of the Pyrene- and Fluoranthene-Degrading Bacterium Cycloclasticus sp. Strain PY97M.</title>
        <authorList>
            <person name="Cui Z."/>
            <person name="Xu G."/>
            <person name="Li Q."/>
            <person name="Gao W."/>
            <person name="Zheng L."/>
        </authorList>
    </citation>
    <scope>NUCLEOTIDE SEQUENCE [LARGE SCALE GENOMIC DNA]</scope>
    <source>
        <strain evidence="9 10">PY97M</strain>
    </source>
</reference>
<evidence type="ECO:0000256" key="7">
    <source>
        <dbReference type="SAM" id="SignalP"/>
    </source>
</evidence>
<dbReference type="Gene3D" id="3.30.470.30">
    <property type="entry name" value="DNA ligase/mRNA capping enzyme"/>
    <property type="match status" value="1"/>
</dbReference>
<dbReference type="GO" id="GO:0006260">
    <property type="term" value="P:DNA replication"/>
    <property type="evidence" value="ECO:0007669"/>
    <property type="project" value="UniProtKB-KW"/>
</dbReference>
<evidence type="ECO:0000313" key="9">
    <source>
        <dbReference type="EMBL" id="EPD12387.1"/>
    </source>
</evidence>
<protein>
    <submittedName>
        <fullName evidence="9">DNA ligase</fullName>
        <ecNumber evidence="9">6.5.1.1</ecNumber>
    </submittedName>
</protein>
<dbReference type="CDD" id="cd08041">
    <property type="entry name" value="OBF_kDNA_ligase_like"/>
    <property type="match status" value="1"/>
</dbReference>
<evidence type="ECO:0000256" key="1">
    <source>
        <dbReference type="ARBA" id="ARBA00001968"/>
    </source>
</evidence>
<dbReference type="InterPro" id="IPR012310">
    <property type="entry name" value="DNA_ligase_ATP-dep_cent"/>
</dbReference>
<keyword evidence="2 9" id="KW-0436">Ligase</keyword>
<dbReference type="EMBL" id="ASHL01000010">
    <property type="protein sequence ID" value="EPD12387.1"/>
    <property type="molecule type" value="Genomic_DNA"/>
</dbReference>
<organism evidence="9 10">
    <name type="scientific">Cycloclasticus pugetii</name>
    <dbReference type="NCBI Taxonomy" id="34068"/>
    <lineage>
        <taxon>Bacteria</taxon>
        <taxon>Pseudomonadati</taxon>
        <taxon>Pseudomonadota</taxon>
        <taxon>Gammaproteobacteria</taxon>
        <taxon>Thiotrichales</taxon>
        <taxon>Piscirickettsiaceae</taxon>
        <taxon>Cycloclasticus</taxon>
    </lineage>
</organism>
<dbReference type="CDD" id="cd07896">
    <property type="entry name" value="Adenylation_kDNA_ligase_like"/>
    <property type="match status" value="1"/>
</dbReference>
<dbReference type="InterPro" id="IPR012340">
    <property type="entry name" value="NA-bd_OB-fold"/>
</dbReference>
<dbReference type="RefSeq" id="WP_016390832.1">
    <property type="nucleotide sequence ID" value="NZ_KE646810.1"/>
</dbReference>
<dbReference type="GO" id="GO:0005524">
    <property type="term" value="F:ATP binding"/>
    <property type="evidence" value="ECO:0007669"/>
    <property type="project" value="InterPro"/>
</dbReference>
<dbReference type="InterPro" id="IPR016059">
    <property type="entry name" value="DNA_ligase_ATP-dep_CS"/>
</dbReference>
<dbReference type="GO" id="GO:0006281">
    <property type="term" value="P:DNA repair"/>
    <property type="evidence" value="ECO:0007669"/>
    <property type="project" value="UniProtKB-KW"/>
</dbReference>
<keyword evidence="5" id="KW-0234">DNA repair</keyword>
<dbReference type="PANTHER" id="PTHR47810">
    <property type="entry name" value="DNA LIGASE"/>
    <property type="match status" value="1"/>
</dbReference>
<gene>
    <name evidence="9" type="ORF">L196_09714</name>
</gene>
<dbReference type="GO" id="GO:0006310">
    <property type="term" value="P:DNA recombination"/>
    <property type="evidence" value="ECO:0007669"/>
    <property type="project" value="InterPro"/>
</dbReference>
<dbReference type="Pfam" id="PF01068">
    <property type="entry name" value="DNA_ligase_A_M"/>
    <property type="match status" value="1"/>
</dbReference>